<dbReference type="Proteomes" id="UP000477311">
    <property type="component" value="Unassembled WGS sequence"/>
</dbReference>
<evidence type="ECO:0000256" key="1">
    <source>
        <dbReference type="ARBA" id="ARBA00002397"/>
    </source>
</evidence>
<evidence type="ECO:0000313" key="5">
    <source>
        <dbReference type="EMBL" id="NGO39393.1"/>
    </source>
</evidence>
<sequence length="166" mass="18745">MNESLHPLIEALRHELQQYGEMLALLEQQQDCVLHRRSDDLLQTVGAIQAQARNLQNAREQRESCRRRLARELGLPETAPFAEILPRVPADYRPLLEALVQENNDLLVRVQQRARQNHLLLHRAVELMQKLLAAFLPGSAPLTYSENGQVPTGGSWSPSTLFNAVG</sequence>
<evidence type="ECO:0000256" key="3">
    <source>
        <dbReference type="ARBA" id="ARBA00022795"/>
    </source>
</evidence>
<reference evidence="5 6" key="1">
    <citation type="submission" date="2020-02" db="EMBL/GenBank/DDBJ databases">
        <title>Draft genome sequence of Limisphaera ngatamarikiensis NGM72.4T, a thermophilic Verrucomicrobia grouped in subdivision 3.</title>
        <authorList>
            <person name="Carere C.R."/>
            <person name="Steen J."/>
            <person name="Hugenholtz P."/>
            <person name="Stott M.B."/>
        </authorList>
    </citation>
    <scope>NUCLEOTIDE SEQUENCE [LARGE SCALE GENOMIC DNA]</scope>
    <source>
        <strain evidence="5 6">NGM72.4</strain>
    </source>
</reference>
<gene>
    <name evidence="5" type="ORF">G4L39_08275</name>
</gene>
<dbReference type="Pfam" id="PF05130">
    <property type="entry name" value="FlgN"/>
    <property type="match status" value="1"/>
</dbReference>
<comment type="caution">
    <text evidence="5">The sequence shown here is derived from an EMBL/GenBank/DDBJ whole genome shotgun (WGS) entry which is preliminary data.</text>
</comment>
<evidence type="ECO:0000313" key="6">
    <source>
        <dbReference type="Proteomes" id="UP000477311"/>
    </source>
</evidence>
<dbReference type="SUPFAM" id="SSF140566">
    <property type="entry name" value="FlgN-like"/>
    <property type="match status" value="1"/>
</dbReference>
<dbReference type="InterPro" id="IPR036679">
    <property type="entry name" value="FlgN-like_sf"/>
</dbReference>
<evidence type="ECO:0000256" key="2">
    <source>
        <dbReference type="ARBA" id="ARBA00007703"/>
    </source>
</evidence>
<dbReference type="InterPro" id="IPR007809">
    <property type="entry name" value="FlgN-like"/>
</dbReference>
<dbReference type="GO" id="GO:0044780">
    <property type="term" value="P:bacterial-type flagellum assembly"/>
    <property type="evidence" value="ECO:0007669"/>
    <property type="project" value="InterPro"/>
</dbReference>
<keyword evidence="5" id="KW-0969">Cilium</keyword>
<keyword evidence="3" id="KW-1005">Bacterial flagellum biogenesis</keyword>
<organism evidence="5 6">
    <name type="scientific">Limisphaera ngatamarikiensis</name>
    <dbReference type="NCBI Taxonomy" id="1324935"/>
    <lineage>
        <taxon>Bacteria</taxon>
        <taxon>Pseudomonadati</taxon>
        <taxon>Verrucomicrobiota</taxon>
        <taxon>Verrucomicrobiia</taxon>
        <taxon>Limisphaerales</taxon>
        <taxon>Limisphaeraceae</taxon>
        <taxon>Limisphaera</taxon>
    </lineage>
</organism>
<accession>A0A6M1RNZ6</accession>
<comment type="similarity">
    <text evidence="2">Belongs to the FlgN family.</text>
</comment>
<name>A0A6M1RNZ6_9BACT</name>
<comment type="function">
    <text evidence="1">Required for the efficient initiation of filament assembly.</text>
</comment>
<keyword evidence="4" id="KW-0175">Coiled coil</keyword>
<proteinExistence type="inferred from homology"/>
<feature type="coiled-coil region" evidence="4">
    <location>
        <begin position="9"/>
        <end position="68"/>
    </location>
</feature>
<keyword evidence="6" id="KW-1185">Reference proteome</keyword>
<keyword evidence="5" id="KW-0282">Flagellum</keyword>
<evidence type="ECO:0000256" key="4">
    <source>
        <dbReference type="SAM" id="Coils"/>
    </source>
</evidence>
<keyword evidence="5" id="KW-0966">Cell projection</keyword>
<dbReference type="RefSeq" id="WP_165107388.1">
    <property type="nucleotide sequence ID" value="NZ_JAAKYA010000053.1"/>
</dbReference>
<dbReference type="AlphaFoldDB" id="A0A6M1RNZ6"/>
<dbReference type="Gene3D" id="1.20.58.300">
    <property type="entry name" value="FlgN-like"/>
    <property type="match status" value="1"/>
</dbReference>
<dbReference type="EMBL" id="JAAKYA010000053">
    <property type="protein sequence ID" value="NGO39393.1"/>
    <property type="molecule type" value="Genomic_DNA"/>
</dbReference>
<protein>
    <submittedName>
        <fullName evidence="5">Flagellar protein FlgN</fullName>
    </submittedName>
</protein>